<dbReference type="Gene3D" id="2.30.40.10">
    <property type="entry name" value="Urease, subunit C, domain 1"/>
    <property type="match status" value="1"/>
</dbReference>
<name>A0ABQ1YYH0_9BACT</name>
<dbReference type="SUPFAM" id="SSF51556">
    <property type="entry name" value="Metallo-dependent hydrolases"/>
    <property type="match status" value="1"/>
</dbReference>
<dbReference type="InterPro" id="IPR011059">
    <property type="entry name" value="Metal-dep_hydrolase_composite"/>
</dbReference>
<organism evidence="3 4">
    <name type="scientific">Dyadobacter endophyticus</name>
    <dbReference type="NCBI Taxonomy" id="1749036"/>
    <lineage>
        <taxon>Bacteria</taxon>
        <taxon>Pseudomonadati</taxon>
        <taxon>Bacteroidota</taxon>
        <taxon>Cytophagia</taxon>
        <taxon>Cytophagales</taxon>
        <taxon>Spirosomataceae</taxon>
        <taxon>Dyadobacter</taxon>
    </lineage>
</organism>
<keyword evidence="4" id="KW-1185">Reference proteome</keyword>
<dbReference type="PANTHER" id="PTHR42717:SF1">
    <property type="entry name" value="IMIDAZOLONEPROPIONASE AND RELATED AMIDOHYDROLASES"/>
    <property type="match status" value="1"/>
</dbReference>
<dbReference type="RefSeq" id="WP_188935549.1">
    <property type="nucleotide sequence ID" value="NZ_BMIA01000003.1"/>
</dbReference>
<dbReference type="Pfam" id="PF01979">
    <property type="entry name" value="Amidohydro_1"/>
    <property type="match status" value="1"/>
</dbReference>
<dbReference type="NCBIfam" id="NF006689">
    <property type="entry name" value="PRK09237.1"/>
    <property type="match status" value="1"/>
</dbReference>
<proteinExistence type="predicted"/>
<feature type="domain" description="Amidohydrolase-related" evidence="2">
    <location>
        <begin position="291"/>
        <end position="374"/>
    </location>
</feature>
<dbReference type="InterPro" id="IPR020043">
    <property type="entry name" value="Deacetylase_Atu3266-like"/>
</dbReference>
<dbReference type="PANTHER" id="PTHR42717">
    <property type="entry name" value="DIHYDROOROTASE-RELATED"/>
    <property type="match status" value="1"/>
</dbReference>
<gene>
    <name evidence="3" type="ORF">GCM10007423_40810</name>
</gene>
<dbReference type="Gene3D" id="3.20.20.140">
    <property type="entry name" value="Metal-dependent hydrolases"/>
    <property type="match status" value="1"/>
</dbReference>
<dbReference type="PIRSF" id="PIRSF039004">
    <property type="entry name" value="ADE_EF_0837"/>
    <property type="match status" value="1"/>
</dbReference>
<protein>
    <submittedName>
        <fullName evidence="3">Dihydroorotase</fullName>
    </submittedName>
</protein>
<evidence type="ECO:0000256" key="1">
    <source>
        <dbReference type="SAM" id="SignalP"/>
    </source>
</evidence>
<dbReference type="SUPFAM" id="SSF51338">
    <property type="entry name" value="Composite domain of metallo-dependent hydrolases"/>
    <property type="match status" value="1"/>
</dbReference>
<feature type="chain" id="PRO_5046891353" evidence="1">
    <location>
        <begin position="22"/>
        <end position="417"/>
    </location>
</feature>
<evidence type="ECO:0000259" key="2">
    <source>
        <dbReference type="Pfam" id="PF01979"/>
    </source>
</evidence>
<comment type="caution">
    <text evidence="3">The sequence shown here is derived from an EMBL/GenBank/DDBJ whole genome shotgun (WGS) entry which is preliminary data.</text>
</comment>
<dbReference type="Proteomes" id="UP000600214">
    <property type="component" value="Unassembled WGS sequence"/>
</dbReference>
<sequence length="417" mass="45668">MQHRSILFTLLACLLGVVSHAQTYSVLIKGGTVIDPKNNINQVMDVGIFEGKIRKVAKDIDPKEARQVVDAKGMYVTPGLIDIHGHVFFGTEPNHYLSNGLVALPPDGFTFRVGVTTIVDAGGAGWDSFSEFKNNVIFNSKTRVLSFLNIVGQGMRGGNWEQDTADMDPNLAAGVAIKNRNDVVGFKVAHFQGKDWKPVDNAVKAGKLANMPVMVDFGGSTPPLPLEELFMKHLRPGDIYTHAYTLLEGNIRETIVDEATQKVKPFALEARKRGIIFDVGYGGASFNYSQAIPAMKAGFYPNTISTDLHTGSMNGSMKDMLSIMSKFYNMGMDLPSVIKASTWEPAKVIHREQLGHITEGAIADVAVFSMRKGNFGFYDKTGYKVEGKEKLECELTVMGGKIVYDLNGITSPIYLTK</sequence>
<keyword evidence="1" id="KW-0732">Signal</keyword>
<dbReference type="InterPro" id="IPR032466">
    <property type="entry name" value="Metal_Hydrolase"/>
</dbReference>
<dbReference type="EMBL" id="BMIA01000003">
    <property type="protein sequence ID" value="GGH43425.1"/>
    <property type="molecule type" value="Genomic_DNA"/>
</dbReference>
<evidence type="ECO:0000313" key="4">
    <source>
        <dbReference type="Proteomes" id="UP000600214"/>
    </source>
</evidence>
<evidence type="ECO:0000313" key="3">
    <source>
        <dbReference type="EMBL" id="GGH43425.1"/>
    </source>
</evidence>
<feature type="signal peptide" evidence="1">
    <location>
        <begin position="1"/>
        <end position="21"/>
    </location>
</feature>
<dbReference type="InterPro" id="IPR006680">
    <property type="entry name" value="Amidohydro-rel"/>
</dbReference>
<accession>A0ABQ1YYH0</accession>
<reference evidence="4" key="1">
    <citation type="journal article" date="2019" name="Int. J. Syst. Evol. Microbiol.">
        <title>The Global Catalogue of Microorganisms (GCM) 10K type strain sequencing project: providing services to taxonomists for standard genome sequencing and annotation.</title>
        <authorList>
            <consortium name="The Broad Institute Genomics Platform"/>
            <consortium name="The Broad Institute Genome Sequencing Center for Infectious Disease"/>
            <person name="Wu L."/>
            <person name="Ma J."/>
        </authorList>
    </citation>
    <scope>NUCLEOTIDE SEQUENCE [LARGE SCALE GENOMIC DNA]</scope>
    <source>
        <strain evidence="4">CGMCC 1.15288</strain>
    </source>
</reference>